<evidence type="ECO:0000313" key="1">
    <source>
        <dbReference type="EMBL" id="MDR6460446.1"/>
    </source>
</evidence>
<comment type="caution">
    <text evidence="1">The sequence shown here is derived from an EMBL/GenBank/DDBJ whole genome shotgun (WGS) entry which is preliminary data.</text>
</comment>
<organism evidence="1 2">
    <name type="scientific">Chryseobacterium vietnamense</name>
    <dbReference type="NCBI Taxonomy" id="866785"/>
    <lineage>
        <taxon>Bacteria</taxon>
        <taxon>Pseudomonadati</taxon>
        <taxon>Bacteroidota</taxon>
        <taxon>Flavobacteriia</taxon>
        <taxon>Flavobacteriales</taxon>
        <taxon>Weeksellaceae</taxon>
        <taxon>Chryseobacterium group</taxon>
        <taxon>Chryseobacterium</taxon>
    </lineage>
</organism>
<sequence>MSSNLKIRRICEHCGHEFIAKTTVTRYCGDNCAKKAYKLRGRKLQMTDSNSESLSFIPSRVKTSDNYFELKTFDYLTVKESAKMLKCDPRTIYNMISVGKLKAINLAERKIRILKKSIDDLFDDPVNIEEVRNRNSLITKCPPLKDCYSIGELLNDFKLSNYTIKNLIETFNIPKYSKGKFVFIPKKAIDPILMNLIEQSQEF</sequence>
<proteinExistence type="predicted"/>
<accession>A0ACC6JBI6</accession>
<protein>
    <submittedName>
        <fullName evidence="1">Excisionase family DNA binding protein</fullName>
    </submittedName>
</protein>
<dbReference type="EMBL" id="JAVDQX010000004">
    <property type="protein sequence ID" value="MDR6460446.1"/>
    <property type="molecule type" value="Genomic_DNA"/>
</dbReference>
<dbReference type="Proteomes" id="UP001184833">
    <property type="component" value="Unassembled WGS sequence"/>
</dbReference>
<name>A0ACC6JBI6_9FLAO</name>
<gene>
    <name evidence="1" type="ORF">J2786_003580</name>
</gene>
<keyword evidence="2" id="KW-1185">Reference proteome</keyword>
<reference evidence="1" key="1">
    <citation type="submission" date="2023-07" db="EMBL/GenBank/DDBJ databases">
        <title>Sorghum-associated microbial communities from plants grown in Nebraska, USA.</title>
        <authorList>
            <person name="Schachtman D."/>
        </authorList>
    </citation>
    <scope>NUCLEOTIDE SEQUENCE</scope>
    <source>
        <strain evidence="1">DS2329</strain>
    </source>
</reference>
<evidence type="ECO:0000313" key="2">
    <source>
        <dbReference type="Proteomes" id="UP001184833"/>
    </source>
</evidence>